<name>A0A2B7XDK8_POLH7</name>
<proteinExistence type="predicted"/>
<dbReference type="InterPro" id="IPR022085">
    <property type="entry name" value="OpdG"/>
</dbReference>
<dbReference type="PANTHER" id="PTHR38797">
    <property type="entry name" value="NUCLEAR PORE COMPLEX PROTEIN NUP85-RELATED"/>
    <property type="match status" value="1"/>
</dbReference>
<evidence type="ECO:0000313" key="2">
    <source>
        <dbReference type="EMBL" id="PGH06833.1"/>
    </source>
</evidence>
<dbReference type="AlphaFoldDB" id="A0A2B7XDK8"/>
<feature type="compositionally biased region" description="Basic and acidic residues" evidence="1">
    <location>
        <begin position="18"/>
        <end position="28"/>
    </location>
</feature>
<dbReference type="PANTHER" id="PTHR38797:SF4">
    <property type="entry name" value="NUCLEAR PORE COMPLEX PROTEIN NUP85"/>
    <property type="match status" value="1"/>
</dbReference>
<accession>A0A2B7XDK8</accession>
<feature type="region of interest" description="Disordered" evidence="1">
    <location>
        <begin position="1"/>
        <end position="28"/>
    </location>
</feature>
<dbReference type="STRING" id="1447883.A0A2B7XDK8"/>
<dbReference type="OrthoDB" id="3350591at2759"/>
<gene>
    <name evidence="2" type="ORF">AJ80_08106</name>
</gene>
<keyword evidence="3" id="KW-1185">Reference proteome</keyword>
<comment type="caution">
    <text evidence="2">The sequence shown here is derived from an EMBL/GenBank/DDBJ whole genome shotgun (WGS) entry which is preliminary data.</text>
</comment>
<sequence length="360" mass="39990">MDSSSDSNSEGSYPPPLTREERRKEYERDPAKLSEICRSLHRYVICLGQLAYNGERSAGEIEGDMQDLGDQLIHAAKIAPPDSPWHDRLVTIVLETRERGDMMVKKRAEEDPVEFEGAIVPDGVLPWSDLPVLVQEFHDAWTKESMGFTAAERENLAVLTAKLCAVGVCPTELSRCALWLFRETLETERPLTPLPAGEGNSSSDARLSIAELLPACREWFRHNNSKLVMLSLENYNSESTKSGDGIQAAAAPGHFAAEANVTQHGFSIPRWVFWRRRFSALYRSGNDEIAKLARACFHDIIDSGILLGLEVPGESNFSTKCREAVDNAREEIGGCDEDGVCIGMADIEIDMDWAEEVETS</sequence>
<dbReference type="EMBL" id="PDNA01000175">
    <property type="protein sequence ID" value="PGH06833.1"/>
    <property type="molecule type" value="Genomic_DNA"/>
</dbReference>
<evidence type="ECO:0000313" key="3">
    <source>
        <dbReference type="Proteomes" id="UP000224634"/>
    </source>
</evidence>
<evidence type="ECO:0000256" key="1">
    <source>
        <dbReference type="SAM" id="MobiDB-lite"/>
    </source>
</evidence>
<dbReference type="Proteomes" id="UP000224634">
    <property type="component" value="Unassembled WGS sequence"/>
</dbReference>
<organism evidence="2 3">
    <name type="scientific">Polytolypa hystricis (strain UAMH7299)</name>
    <dbReference type="NCBI Taxonomy" id="1447883"/>
    <lineage>
        <taxon>Eukaryota</taxon>
        <taxon>Fungi</taxon>
        <taxon>Dikarya</taxon>
        <taxon>Ascomycota</taxon>
        <taxon>Pezizomycotina</taxon>
        <taxon>Eurotiomycetes</taxon>
        <taxon>Eurotiomycetidae</taxon>
        <taxon>Onygenales</taxon>
        <taxon>Onygenales incertae sedis</taxon>
        <taxon>Polytolypa</taxon>
    </lineage>
</organism>
<protein>
    <submittedName>
        <fullName evidence="2">Uncharacterized protein</fullName>
    </submittedName>
</protein>
<dbReference type="InterPro" id="IPR053204">
    <property type="entry name" value="Oxopyrrolidines_Biosynth-assoc"/>
</dbReference>
<feature type="compositionally biased region" description="Low complexity" evidence="1">
    <location>
        <begin position="1"/>
        <end position="12"/>
    </location>
</feature>
<reference evidence="2 3" key="1">
    <citation type="submission" date="2017-10" db="EMBL/GenBank/DDBJ databases">
        <title>Comparative genomics in systemic dimorphic fungi from Ajellomycetaceae.</title>
        <authorList>
            <person name="Munoz J.F."/>
            <person name="Mcewen J.G."/>
            <person name="Clay O.K."/>
            <person name="Cuomo C.A."/>
        </authorList>
    </citation>
    <scope>NUCLEOTIDE SEQUENCE [LARGE SCALE GENOMIC DNA]</scope>
    <source>
        <strain evidence="2 3">UAMH7299</strain>
    </source>
</reference>
<dbReference type="Pfam" id="PF12311">
    <property type="entry name" value="DUF3632"/>
    <property type="match status" value="1"/>
</dbReference>